<proteinExistence type="inferred from homology"/>
<dbReference type="GO" id="GO:1990904">
    <property type="term" value="C:ribonucleoprotein complex"/>
    <property type="evidence" value="ECO:0007669"/>
    <property type="project" value="UniProtKB-KW"/>
</dbReference>
<keyword evidence="4" id="KW-0496">Mitochondrion</keyword>
<dbReference type="RefSeq" id="XP_007687551.1">
    <property type="nucleotide sequence ID" value="XM_007689361.1"/>
</dbReference>
<evidence type="ECO:0000256" key="5">
    <source>
        <dbReference type="ARBA" id="ARBA00023274"/>
    </source>
</evidence>
<dbReference type="GeneID" id="19124436"/>
<comment type="similarity">
    <text evidence="2">Belongs to the mitochondrion-specific ribosomal protein mL50 family.</text>
</comment>
<dbReference type="GO" id="GO:0005840">
    <property type="term" value="C:ribosome"/>
    <property type="evidence" value="ECO:0007669"/>
    <property type="project" value="UniProtKB-KW"/>
</dbReference>
<gene>
    <name evidence="8" type="ORF">COCMIDRAFT_4935</name>
</gene>
<feature type="region of interest" description="Disordered" evidence="7">
    <location>
        <begin position="334"/>
        <end position="396"/>
    </location>
</feature>
<name>W6ZQ93_COCMI</name>
<evidence type="ECO:0000256" key="3">
    <source>
        <dbReference type="ARBA" id="ARBA00022980"/>
    </source>
</evidence>
<dbReference type="OrthoDB" id="6220758at2759"/>
<comment type="subcellular location">
    <subcellularLocation>
        <location evidence="1">Mitochondrion</location>
    </subcellularLocation>
</comment>
<keyword evidence="5" id="KW-0687">Ribonucleoprotein</keyword>
<accession>W6ZQ93</accession>
<organism evidence="8 9">
    <name type="scientific">Bipolaris oryzae ATCC 44560</name>
    <dbReference type="NCBI Taxonomy" id="930090"/>
    <lineage>
        <taxon>Eukaryota</taxon>
        <taxon>Fungi</taxon>
        <taxon>Dikarya</taxon>
        <taxon>Ascomycota</taxon>
        <taxon>Pezizomycotina</taxon>
        <taxon>Dothideomycetes</taxon>
        <taxon>Pleosporomycetidae</taxon>
        <taxon>Pleosporales</taxon>
        <taxon>Pleosporineae</taxon>
        <taxon>Pleosporaceae</taxon>
        <taxon>Bipolaris</taxon>
    </lineage>
</organism>
<dbReference type="KEGG" id="bor:COCMIDRAFT_4935"/>
<keyword evidence="3" id="KW-0689">Ribosomal protein</keyword>
<reference evidence="8 9" key="1">
    <citation type="journal article" date="2013" name="PLoS Genet.">
        <title>Comparative genome structure, secondary metabolite, and effector coding capacity across Cochliobolus pathogens.</title>
        <authorList>
            <person name="Condon B.J."/>
            <person name="Leng Y."/>
            <person name="Wu D."/>
            <person name="Bushley K.E."/>
            <person name="Ohm R.A."/>
            <person name="Otillar R."/>
            <person name="Martin J."/>
            <person name="Schackwitz W."/>
            <person name="Grimwood J."/>
            <person name="MohdZainudin N."/>
            <person name="Xue C."/>
            <person name="Wang R."/>
            <person name="Manning V.A."/>
            <person name="Dhillon B."/>
            <person name="Tu Z.J."/>
            <person name="Steffenson B.J."/>
            <person name="Salamov A."/>
            <person name="Sun H."/>
            <person name="Lowry S."/>
            <person name="LaButti K."/>
            <person name="Han J."/>
            <person name="Copeland A."/>
            <person name="Lindquist E."/>
            <person name="Barry K."/>
            <person name="Schmutz J."/>
            <person name="Baker S.E."/>
            <person name="Ciuffetti L.M."/>
            <person name="Grigoriev I.V."/>
            <person name="Zhong S."/>
            <person name="Turgeon B.G."/>
        </authorList>
    </citation>
    <scope>NUCLEOTIDE SEQUENCE [LARGE SCALE GENOMIC DNA]</scope>
    <source>
        <strain evidence="8 9">ATCC 44560</strain>
    </source>
</reference>
<dbReference type="AlphaFoldDB" id="W6ZQ93"/>
<sequence>MRRIPRPSRATDPLHSLSATICQRVSPLPYRGPASPCAHIRAAAAFSTTSPNCFLLPGKQDKKKHQQFVRRWQKRLLGDSEPIGAHVDPYDPTSPVRIAPEEQGEYVEVLDDEGPNFPHYKPSENISGLQCVGGEEWLKQKVEKDMAVEFEKLTLRTYTPLTLEMADEIEELTGTPYTLKDENLMMAQTVHEKTKRPYTAYNFGLHTKVTRPSDLRNRFTQAIAEIYTMKQAGLEMDFSKFVNRGIYDAPRWVKDIKLVKTDSGDLALAFPQHKSLEQLLETMRSAPTWEPALEESDELLVDEAEDIVATEEQPPTMDPDTPAHKRAAVVKMDDEKKPFDFMSNRPVPRSKPVEKPAVEEVTPTAIPTSTSTSTSAELPTQESEPQPVKKSGNKTQHSILEDKAQRLAKDFAAWRRAVQQARTSGSAVKSEETKWRQIQVADIDLKFALYKRLYQLTGYHISDPDLTSANTLGDLYNSLCLAAKPQPTSLFSAIHVEGQKAREKAKREAMSTAEKKRKADLGDLINLGNVELRRVKATKPEKRSKIGLDKVVHYALWERGLGTGIPLRSVKKGKRKARAVVGLSRKRAEFSKPLSSKGADFLAKKTRMWREGREAMTQSSAV</sequence>
<keyword evidence="9" id="KW-1185">Reference proteome</keyword>
<protein>
    <recommendedName>
        <fullName evidence="6">Large ribosomal subunit protein mL50</fullName>
    </recommendedName>
</protein>
<evidence type="ECO:0000256" key="6">
    <source>
        <dbReference type="ARBA" id="ARBA00035183"/>
    </source>
</evidence>
<evidence type="ECO:0000256" key="1">
    <source>
        <dbReference type="ARBA" id="ARBA00004173"/>
    </source>
</evidence>
<dbReference type="Proteomes" id="UP000054032">
    <property type="component" value="Unassembled WGS sequence"/>
</dbReference>
<evidence type="ECO:0000313" key="9">
    <source>
        <dbReference type="Proteomes" id="UP000054032"/>
    </source>
</evidence>
<dbReference type="HOGENOM" id="CLU_406557_0_0_1"/>
<dbReference type="InterPro" id="IPR018305">
    <property type="entry name" value="Ribosomal_m50"/>
</dbReference>
<dbReference type="eggNOG" id="ENOG502RI6K">
    <property type="taxonomic scope" value="Eukaryota"/>
</dbReference>
<dbReference type="GO" id="GO:0005739">
    <property type="term" value="C:mitochondrion"/>
    <property type="evidence" value="ECO:0007669"/>
    <property type="project" value="UniProtKB-SubCell"/>
</dbReference>
<dbReference type="EMBL" id="KI963975">
    <property type="protein sequence ID" value="EUC45896.1"/>
    <property type="molecule type" value="Genomic_DNA"/>
</dbReference>
<evidence type="ECO:0000256" key="2">
    <source>
        <dbReference type="ARBA" id="ARBA00008860"/>
    </source>
</evidence>
<dbReference type="STRING" id="930090.W6ZQ93"/>
<evidence type="ECO:0000313" key="8">
    <source>
        <dbReference type="EMBL" id="EUC45896.1"/>
    </source>
</evidence>
<evidence type="ECO:0000256" key="7">
    <source>
        <dbReference type="SAM" id="MobiDB-lite"/>
    </source>
</evidence>
<evidence type="ECO:0000256" key="4">
    <source>
        <dbReference type="ARBA" id="ARBA00023128"/>
    </source>
</evidence>
<dbReference type="Pfam" id="PF10501">
    <property type="entry name" value="Ribosomal_L50"/>
    <property type="match status" value="1"/>
</dbReference>